<dbReference type="GO" id="GO:0046872">
    <property type="term" value="F:metal ion binding"/>
    <property type="evidence" value="ECO:0007669"/>
    <property type="project" value="UniProtKB-KW"/>
</dbReference>
<evidence type="ECO:0000256" key="1">
    <source>
        <dbReference type="ARBA" id="ARBA00022723"/>
    </source>
</evidence>
<gene>
    <name evidence="4" type="ORF">AMYX_16050</name>
</gene>
<dbReference type="RefSeq" id="WP_176064333.1">
    <property type="nucleotide sequence ID" value="NZ_BJTG01000003.1"/>
</dbReference>
<dbReference type="PANTHER" id="PTHR35303:SF5">
    <property type="entry name" value="OS02G0197800 PROTEIN"/>
    <property type="match status" value="1"/>
</dbReference>
<organism evidence="4 5">
    <name type="scientific">Anaeromyxobacter diazotrophicus</name>
    <dbReference type="NCBI Taxonomy" id="2590199"/>
    <lineage>
        <taxon>Bacteria</taxon>
        <taxon>Pseudomonadati</taxon>
        <taxon>Myxococcota</taxon>
        <taxon>Myxococcia</taxon>
        <taxon>Myxococcales</taxon>
        <taxon>Cystobacterineae</taxon>
        <taxon>Anaeromyxobacteraceae</taxon>
        <taxon>Anaeromyxobacter</taxon>
    </lineage>
</organism>
<sequence length="113" mass="12068">MGLLDRISSKQETTAPPESIDLGAQGELLVVWPDGPRVALPAAQLRDQCPCASCIEEGTGRKLLDPATIPADIRPVELHGVGNYAIQIRWSDGHSTGIYTWGLLRRASGLPPG</sequence>
<evidence type="ECO:0000256" key="2">
    <source>
        <dbReference type="ARBA" id="ARBA00023004"/>
    </source>
</evidence>
<name>A0A7I9VKC7_9BACT</name>
<dbReference type="Proteomes" id="UP000503640">
    <property type="component" value="Unassembled WGS sequence"/>
</dbReference>
<keyword evidence="2" id="KW-0408">Iron</keyword>
<evidence type="ECO:0000313" key="5">
    <source>
        <dbReference type="Proteomes" id="UP000503640"/>
    </source>
</evidence>
<protein>
    <recommendedName>
        <fullName evidence="3">Gamma-butyrobetaine hydroxylase-like N-terminal domain-containing protein</fullName>
    </recommendedName>
</protein>
<dbReference type="AlphaFoldDB" id="A0A7I9VKC7"/>
<dbReference type="InterPro" id="IPR010376">
    <property type="entry name" value="GBBH-like_N"/>
</dbReference>
<proteinExistence type="predicted"/>
<reference evidence="5" key="1">
    <citation type="journal article" date="2020" name="Appl. Environ. Microbiol.">
        <title>Diazotrophic Anaeromyxobacter Isolates from Soils.</title>
        <authorList>
            <person name="Masuda Y."/>
            <person name="Yamanaka H."/>
            <person name="Xu Z.X."/>
            <person name="Shiratori Y."/>
            <person name="Aono T."/>
            <person name="Amachi S."/>
            <person name="Senoo K."/>
            <person name="Itoh H."/>
        </authorList>
    </citation>
    <scope>NUCLEOTIDE SEQUENCE [LARGE SCALE GENOMIC DNA]</scope>
    <source>
        <strain evidence="5">R267</strain>
    </source>
</reference>
<evidence type="ECO:0000259" key="3">
    <source>
        <dbReference type="Pfam" id="PF06155"/>
    </source>
</evidence>
<keyword evidence="5" id="KW-1185">Reference proteome</keyword>
<evidence type="ECO:0000313" key="4">
    <source>
        <dbReference type="EMBL" id="GEJ56864.1"/>
    </source>
</evidence>
<feature type="domain" description="Gamma-butyrobetaine hydroxylase-like N-terminal" evidence="3">
    <location>
        <begin position="26"/>
        <end position="105"/>
    </location>
</feature>
<dbReference type="Gene3D" id="3.30.2020.30">
    <property type="match status" value="1"/>
</dbReference>
<accession>A0A7I9VKC7</accession>
<keyword evidence="1" id="KW-0479">Metal-binding</keyword>
<dbReference type="EMBL" id="BJTG01000003">
    <property type="protein sequence ID" value="GEJ56864.1"/>
    <property type="molecule type" value="Genomic_DNA"/>
</dbReference>
<dbReference type="PANTHER" id="PTHR35303">
    <property type="entry name" value="OS02G0197800 PROTEIN"/>
    <property type="match status" value="1"/>
</dbReference>
<dbReference type="Pfam" id="PF06155">
    <property type="entry name" value="GBBH-like_N"/>
    <property type="match status" value="1"/>
</dbReference>
<dbReference type="InterPro" id="IPR038492">
    <property type="entry name" value="GBBH-like_N_sf"/>
</dbReference>
<comment type="caution">
    <text evidence="4">The sequence shown here is derived from an EMBL/GenBank/DDBJ whole genome shotgun (WGS) entry which is preliminary data.</text>
</comment>